<accession>A0A6P5Z3C1</accession>
<dbReference type="InterPro" id="IPR026961">
    <property type="entry name" value="PGG_dom"/>
</dbReference>
<dbReference type="Gene3D" id="1.25.40.20">
    <property type="entry name" value="Ankyrin repeat-containing domain"/>
    <property type="match status" value="1"/>
</dbReference>
<dbReference type="PANTHER" id="PTHR24128">
    <property type="entry name" value="HOMEOBOX PROTEIN WARIAI"/>
    <property type="match status" value="1"/>
</dbReference>
<feature type="transmembrane region" description="Helical" evidence="3">
    <location>
        <begin position="363"/>
        <end position="382"/>
    </location>
</feature>
<feature type="transmembrane region" description="Helical" evidence="3">
    <location>
        <begin position="388"/>
        <end position="408"/>
    </location>
</feature>
<feature type="region of interest" description="Disordered" evidence="2">
    <location>
        <begin position="295"/>
        <end position="317"/>
    </location>
</feature>
<feature type="transmembrane region" description="Helical" evidence="3">
    <location>
        <begin position="276"/>
        <end position="293"/>
    </location>
</feature>
<evidence type="ECO:0000313" key="5">
    <source>
        <dbReference type="Proteomes" id="UP000515121"/>
    </source>
</evidence>
<dbReference type="PANTHER" id="PTHR24128:SF46">
    <property type="entry name" value="ALPHA-LATROTOXIN-LHE1A-LIKE ISOFORM X1"/>
    <property type="match status" value="1"/>
</dbReference>
<dbReference type="GeneID" id="111297000"/>
<dbReference type="Pfam" id="PF12796">
    <property type="entry name" value="Ank_2"/>
    <property type="match status" value="3"/>
</dbReference>
<dbReference type="SUPFAM" id="SSF48403">
    <property type="entry name" value="Ankyrin repeat"/>
    <property type="match status" value="1"/>
</dbReference>
<protein>
    <submittedName>
        <fullName evidence="6">Ankyrin repeat-containing protein BDA1-like</fullName>
    </submittedName>
</protein>
<dbReference type="PROSITE" id="PS50088">
    <property type="entry name" value="ANK_REPEAT"/>
    <property type="match status" value="2"/>
</dbReference>
<name>A0A6P5Z3C1_DURZI</name>
<dbReference type="SMART" id="SM00248">
    <property type="entry name" value="ANK"/>
    <property type="match status" value="5"/>
</dbReference>
<dbReference type="OrthoDB" id="20872at2759"/>
<dbReference type="Pfam" id="PF13962">
    <property type="entry name" value="PGG"/>
    <property type="match status" value="1"/>
</dbReference>
<proteinExistence type="predicted"/>
<evidence type="ECO:0000256" key="1">
    <source>
        <dbReference type="PROSITE-ProRule" id="PRU00023"/>
    </source>
</evidence>
<feature type="transmembrane region" description="Helical" evidence="3">
    <location>
        <begin position="415"/>
        <end position="445"/>
    </location>
</feature>
<evidence type="ECO:0000256" key="3">
    <source>
        <dbReference type="SAM" id="Phobius"/>
    </source>
</evidence>
<dbReference type="RefSeq" id="XP_022747253.1">
    <property type="nucleotide sequence ID" value="XM_022891518.1"/>
</dbReference>
<reference evidence="6" key="1">
    <citation type="submission" date="2025-08" db="UniProtKB">
        <authorList>
            <consortium name="RefSeq"/>
        </authorList>
    </citation>
    <scope>IDENTIFICATION</scope>
    <source>
        <tissue evidence="6">Fruit stalk</tissue>
    </source>
</reference>
<dbReference type="InterPro" id="IPR036770">
    <property type="entry name" value="Ankyrin_rpt-contain_sf"/>
</dbReference>
<dbReference type="KEGG" id="dzi:111297000"/>
<dbReference type="InterPro" id="IPR002110">
    <property type="entry name" value="Ankyrin_rpt"/>
</dbReference>
<feature type="domain" description="PGG" evidence="4">
    <location>
        <begin position="272"/>
        <end position="389"/>
    </location>
</feature>
<feature type="compositionally biased region" description="Polar residues" evidence="2">
    <location>
        <begin position="295"/>
        <end position="311"/>
    </location>
</feature>
<evidence type="ECO:0000256" key="2">
    <source>
        <dbReference type="SAM" id="MobiDB-lite"/>
    </source>
</evidence>
<keyword evidence="3" id="KW-0472">Membrane</keyword>
<dbReference type="Proteomes" id="UP000515121">
    <property type="component" value="Unplaced"/>
</dbReference>
<keyword evidence="3" id="KW-1133">Transmembrane helix</keyword>
<gene>
    <name evidence="6" type="primary">LOC111297000</name>
</gene>
<feature type="transmembrane region" description="Helical" evidence="3">
    <location>
        <begin position="330"/>
        <end position="351"/>
    </location>
</feature>
<dbReference type="AlphaFoldDB" id="A0A6P5Z3C1"/>
<dbReference type="PROSITE" id="PS50297">
    <property type="entry name" value="ANK_REP_REGION"/>
    <property type="match status" value="2"/>
</dbReference>
<feature type="transmembrane region" description="Helical" evidence="3">
    <location>
        <begin position="457"/>
        <end position="488"/>
    </location>
</feature>
<organism evidence="5 6">
    <name type="scientific">Durio zibethinus</name>
    <name type="common">Durian</name>
    <dbReference type="NCBI Taxonomy" id="66656"/>
    <lineage>
        <taxon>Eukaryota</taxon>
        <taxon>Viridiplantae</taxon>
        <taxon>Streptophyta</taxon>
        <taxon>Embryophyta</taxon>
        <taxon>Tracheophyta</taxon>
        <taxon>Spermatophyta</taxon>
        <taxon>Magnoliopsida</taxon>
        <taxon>eudicotyledons</taxon>
        <taxon>Gunneridae</taxon>
        <taxon>Pentapetalae</taxon>
        <taxon>rosids</taxon>
        <taxon>malvids</taxon>
        <taxon>Malvales</taxon>
        <taxon>Malvaceae</taxon>
        <taxon>Helicteroideae</taxon>
        <taxon>Durio</taxon>
    </lineage>
</organism>
<keyword evidence="3" id="KW-0812">Transmembrane</keyword>
<keyword evidence="1" id="KW-0040">ANK repeat</keyword>
<evidence type="ECO:0000313" key="6">
    <source>
        <dbReference type="RefSeq" id="XP_022747253.1"/>
    </source>
</evidence>
<feature type="repeat" description="ANK" evidence="1">
    <location>
        <begin position="179"/>
        <end position="211"/>
    </location>
</feature>
<sequence>MDENLRRAAQEGNVDELYASIQRDSNVLRHIDEMEFVDTPLHIAAAEGCIDFAMEIMTLKPTFARKLNQQGFSPIHLAVEKGHKELVLLLLENNKDLVRFKGKKGETPLHYAITREHNLDLIARFLEVCPECIRDVTTTNETALHIATRNNELKALKLLCGMLKRTDHREDVVNQKDRNGDTALHVAACDNRHEMLKLLLQCNADKHATNRAGSTALDVAQQLNNKKSIGILGGCFIPRVSTFNYKLQKQIFKYVTKASVIIFQDMDNISIEDRNALLVILGLLLTATYQASLSPPGSVWQGDSSSNSTDNPVDEDKLPGKSVMDQITFLYFYIPNSAVFVVTFFLTLGLLKPFPRGFRTALQVLLAFLAICFYQSIFFLAPTYLATVVINIFSVMVFVLMMFMCFAYRVSKVSVLILGCWLFPTGVLFDGSIENVILGCWLFLFLYDEFWKGTALVVGYCLLIGLGSGVMFAITNIFTYILGCWLFLSLCRFCIKRCNEHCNT</sequence>
<keyword evidence="5" id="KW-1185">Reference proteome</keyword>
<feature type="repeat" description="ANK" evidence="1">
    <location>
        <begin position="70"/>
        <end position="97"/>
    </location>
</feature>
<evidence type="ECO:0000259" key="4">
    <source>
        <dbReference type="Pfam" id="PF13962"/>
    </source>
</evidence>